<evidence type="ECO:0000256" key="3">
    <source>
        <dbReference type="ARBA" id="ARBA00023295"/>
    </source>
</evidence>
<dbReference type="Pfam" id="PF22666">
    <property type="entry name" value="Glyco_hydro_2_N2"/>
    <property type="match status" value="1"/>
</dbReference>
<sequence length="876" mass="98681">MLALVLTIVNNIYAQSSYELNSGWKCAPVNSVKETGAVLSTSAFNTTGWMPATVPGTVLTTLLNNQKVPDPFWGMNNEHIADIYKTGADYYTYWFTKDFKETPATGSNQVYLNFRGINYSCDIYLNGHKLNKTIQKGMFLRFNYNITPYLAKNGDNRLAVLVHPPDVVGNPNGGQGGDGTIARNVGLQYTAGWDWIQPMRDRNTGIWDKVTIQKTGAVRIADEHIVTLVPGVRLPEGAQQPAVIKVAAELSNPTAAAVNGSLSFELDGKTISKAVSLKPNSTTNVSFADYSLPNPKLWWPNGYGDQHLYNFKLKFTAAGKAISDQHQLNIGVRQLTSEYNEHTGSRQIMVNGQKIFIKGGNWVISDAMLRLSDMRYDAEVRYHRDMNLNLIRVWGGAMIERPEFFEACDKYGILVFQDLWGSGDCNGRWQDPQKLDDQWTRRQYPDDHGLFLRSAIDQIKMVRNYASLAIWCGGNEITPPEDILTALRDTILPKLDNTRWFVDYSNSDSMSHNVLGGNGDGPYGIQPLSVFWEFKTFPFNSEVGSVGVGDYESLKRFIPTANMVPPVYDEETHKTKTDSVWDYHKYIGYDTAINKYGKAKNAADFAMKAQLVNYDQYRGLAEGFTSHMWDWYTGFIIWKTQNPWTAMRGQMYDYYLDPNACLYGLHNGSAPFHIMYNPINGMVMVANNTFKARRSMMMVVKTYDMEGKQNLLTQVFADINATTVKKYFSIKGTVDKLAAKEGVFLSLQLLDENKKVITDNTYWIPDSKGGFSGLQKMKAEELSVKAKYIKPGRVEVTLVNKENSVLAFFNRISLVDADSKTRVLPAFYSDNYVTVLPGEEKKLIIDYNTPASKKKLELNINGWNASNVPRTVSIDE</sequence>
<evidence type="ECO:0000259" key="5">
    <source>
        <dbReference type="Pfam" id="PF02836"/>
    </source>
</evidence>
<dbReference type="InterPro" id="IPR043534">
    <property type="entry name" value="EBDG/EBM"/>
</dbReference>
<feature type="domain" description="Glycoside hydrolase family 2 catalytic" evidence="5">
    <location>
        <begin position="346"/>
        <end position="507"/>
    </location>
</feature>
<dbReference type="GO" id="GO:0004553">
    <property type="term" value="F:hydrolase activity, hydrolyzing O-glycosyl compounds"/>
    <property type="evidence" value="ECO:0007669"/>
    <property type="project" value="InterPro"/>
</dbReference>
<dbReference type="InterPro" id="IPR036156">
    <property type="entry name" value="Beta-gal/glucu_dom_sf"/>
</dbReference>
<evidence type="ECO:0000259" key="6">
    <source>
        <dbReference type="Pfam" id="PF18368"/>
    </source>
</evidence>
<organism evidence="8 9">
    <name type="scientific">Mucilaginibacter ginsenosidivorax</name>
    <dbReference type="NCBI Taxonomy" id="862126"/>
    <lineage>
        <taxon>Bacteria</taxon>
        <taxon>Pseudomonadati</taxon>
        <taxon>Bacteroidota</taxon>
        <taxon>Sphingobacteriia</taxon>
        <taxon>Sphingobacteriales</taxon>
        <taxon>Sphingobacteriaceae</taxon>
        <taxon>Mucilaginibacter</taxon>
    </lineage>
</organism>
<dbReference type="PANTHER" id="PTHR43536">
    <property type="entry name" value="MANNOSYLGLYCOPROTEIN ENDO-BETA-MANNOSIDASE"/>
    <property type="match status" value="1"/>
</dbReference>
<reference evidence="8 9" key="1">
    <citation type="journal article" date="2013" name="J. Microbiol.">
        <title>Mucilaginibacter ginsenosidivorax sp. nov., with ginsenoside converting activity isolated from sediment.</title>
        <authorList>
            <person name="Kim J.K."/>
            <person name="Choi T.E."/>
            <person name="Liu Q.M."/>
            <person name="Park H.Y."/>
            <person name="Yi T.H."/>
            <person name="Yoon M.H."/>
            <person name="Kim S.C."/>
            <person name="Im W.T."/>
        </authorList>
    </citation>
    <scope>NUCLEOTIDE SEQUENCE [LARGE SCALE GENOMIC DNA]</scope>
    <source>
        <strain evidence="8 9">KHI28</strain>
    </source>
</reference>
<dbReference type="Proteomes" id="UP000321362">
    <property type="component" value="Chromosome"/>
</dbReference>
<dbReference type="SUPFAM" id="SSF51445">
    <property type="entry name" value="(Trans)glycosidases"/>
    <property type="match status" value="1"/>
</dbReference>
<feature type="domain" description="Beta-mannosidase-like galactose-binding" evidence="7">
    <location>
        <begin position="45"/>
        <end position="207"/>
    </location>
</feature>
<dbReference type="Pfam" id="PF18368">
    <property type="entry name" value="Ig_GlcNase"/>
    <property type="match status" value="1"/>
</dbReference>
<feature type="domain" description="Exo-beta-D-glucosaminidase Ig-fold" evidence="6">
    <location>
        <begin position="760"/>
        <end position="864"/>
    </location>
</feature>
<evidence type="ECO:0000256" key="2">
    <source>
        <dbReference type="ARBA" id="ARBA00022801"/>
    </source>
</evidence>
<dbReference type="Gene3D" id="2.60.120.260">
    <property type="entry name" value="Galactose-binding domain-like"/>
    <property type="match status" value="1"/>
</dbReference>
<comment type="similarity">
    <text evidence="1">Belongs to the glycosyl hydrolase 2 family.</text>
</comment>
<dbReference type="SUPFAM" id="SSF49785">
    <property type="entry name" value="Galactose-binding domain-like"/>
    <property type="match status" value="1"/>
</dbReference>
<feature type="domain" description="Glycoside hydrolase family 2 immunoglobulin-like beta-sandwich" evidence="4">
    <location>
        <begin position="240"/>
        <end position="333"/>
    </location>
</feature>
<dbReference type="Gene3D" id="3.20.20.80">
    <property type="entry name" value="Glycosidases"/>
    <property type="match status" value="1"/>
</dbReference>
<evidence type="ECO:0000256" key="1">
    <source>
        <dbReference type="ARBA" id="ARBA00007401"/>
    </source>
</evidence>
<gene>
    <name evidence="8" type="ORF">FSB76_29410</name>
</gene>
<protein>
    <submittedName>
        <fullName evidence="8">Glycosyl hydrolase</fullName>
    </submittedName>
</protein>
<dbReference type="InterPro" id="IPR006102">
    <property type="entry name" value="Ig-like_GH2"/>
</dbReference>
<dbReference type="GO" id="GO:0005975">
    <property type="term" value="P:carbohydrate metabolic process"/>
    <property type="evidence" value="ECO:0007669"/>
    <property type="project" value="InterPro"/>
</dbReference>
<evidence type="ECO:0000313" key="9">
    <source>
        <dbReference type="Proteomes" id="UP000321362"/>
    </source>
</evidence>
<dbReference type="Pfam" id="PF00703">
    <property type="entry name" value="Glyco_hydro_2"/>
    <property type="match status" value="1"/>
</dbReference>
<dbReference type="Pfam" id="PF02836">
    <property type="entry name" value="Glyco_hydro_2_C"/>
    <property type="match status" value="1"/>
</dbReference>
<keyword evidence="3" id="KW-0326">Glycosidase</keyword>
<accession>A0A5B8WA76</accession>
<dbReference type="InterPro" id="IPR017853">
    <property type="entry name" value="GH"/>
</dbReference>
<name>A0A5B8WA76_9SPHI</name>
<proteinExistence type="inferred from homology"/>
<dbReference type="KEGG" id="mgk:FSB76_29410"/>
<dbReference type="AlphaFoldDB" id="A0A5B8WA76"/>
<dbReference type="SUPFAM" id="SSF49303">
    <property type="entry name" value="beta-Galactosidase/glucuronidase domain"/>
    <property type="match status" value="3"/>
</dbReference>
<dbReference type="Gene3D" id="2.60.40.10">
    <property type="entry name" value="Immunoglobulins"/>
    <property type="match status" value="3"/>
</dbReference>
<dbReference type="OrthoDB" id="9801077at2"/>
<dbReference type="InterPro" id="IPR006103">
    <property type="entry name" value="Glyco_hydro_2_cat"/>
</dbReference>
<dbReference type="InterPro" id="IPR013783">
    <property type="entry name" value="Ig-like_fold"/>
</dbReference>
<dbReference type="InterPro" id="IPR008979">
    <property type="entry name" value="Galactose-bd-like_sf"/>
</dbReference>
<keyword evidence="2 8" id="KW-0378">Hydrolase</keyword>
<dbReference type="PANTHER" id="PTHR43536:SF1">
    <property type="entry name" value="MANNOSYLGLYCOPROTEIN ENDO-BETA-MANNOSIDASE"/>
    <property type="match status" value="1"/>
</dbReference>
<dbReference type="InterPro" id="IPR041351">
    <property type="entry name" value="Ig_GlcNase"/>
</dbReference>
<dbReference type="EMBL" id="CP042437">
    <property type="protein sequence ID" value="QEC80633.1"/>
    <property type="molecule type" value="Genomic_DNA"/>
</dbReference>
<dbReference type="InterPro" id="IPR054593">
    <property type="entry name" value="Beta-mannosidase-like_N2"/>
</dbReference>
<keyword evidence="9" id="KW-1185">Reference proteome</keyword>
<evidence type="ECO:0000259" key="7">
    <source>
        <dbReference type="Pfam" id="PF22666"/>
    </source>
</evidence>
<evidence type="ECO:0000259" key="4">
    <source>
        <dbReference type="Pfam" id="PF00703"/>
    </source>
</evidence>
<evidence type="ECO:0000313" key="8">
    <source>
        <dbReference type="EMBL" id="QEC80633.1"/>
    </source>
</evidence>